<dbReference type="Pfam" id="PF08021">
    <property type="entry name" value="FAD_binding_9"/>
    <property type="match status" value="1"/>
</dbReference>
<organism evidence="3 4">
    <name type="scientific">Metarhizobium album</name>
    <dbReference type="NCBI Taxonomy" id="2182425"/>
    <lineage>
        <taxon>Bacteria</taxon>
        <taxon>Pseudomonadati</taxon>
        <taxon>Pseudomonadota</taxon>
        <taxon>Alphaproteobacteria</taxon>
        <taxon>Hyphomicrobiales</taxon>
        <taxon>Rhizobiaceae</taxon>
        <taxon>Metarhizobium</taxon>
    </lineage>
</organism>
<dbReference type="InterPro" id="IPR007037">
    <property type="entry name" value="SIP_rossman_dom"/>
</dbReference>
<proteinExistence type="inferred from homology"/>
<dbReference type="InterPro" id="IPR013113">
    <property type="entry name" value="SIP_FAD-bd"/>
</dbReference>
<dbReference type="PANTHER" id="PTHR30157">
    <property type="entry name" value="FERRIC REDUCTASE, NADPH-DEPENDENT"/>
    <property type="match status" value="1"/>
</dbReference>
<dbReference type="CDD" id="cd06193">
    <property type="entry name" value="siderophore_interacting"/>
    <property type="match status" value="1"/>
</dbReference>
<protein>
    <submittedName>
        <fullName evidence="3">Siderophore-interacting protein</fullName>
    </submittedName>
</protein>
<dbReference type="InterPro" id="IPR039261">
    <property type="entry name" value="FNR_nucleotide-bd"/>
</dbReference>
<dbReference type="Proteomes" id="UP000245252">
    <property type="component" value="Unassembled WGS sequence"/>
</dbReference>
<dbReference type="OrthoDB" id="9814826at2"/>
<dbReference type="AlphaFoldDB" id="A0A2U2DMX7"/>
<dbReference type="InterPro" id="IPR017938">
    <property type="entry name" value="Riboflavin_synthase-like_b-brl"/>
</dbReference>
<reference evidence="3 4" key="1">
    <citation type="submission" date="2018-05" db="EMBL/GenBank/DDBJ databases">
        <title>The draft genome of strain NS-104.</title>
        <authorList>
            <person name="Hang P."/>
            <person name="Jiang J."/>
        </authorList>
    </citation>
    <scope>NUCLEOTIDE SEQUENCE [LARGE SCALE GENOMIC DNA]</scope>
    <source>
        <strain evidence="3 4">NS-104</strain>
    </source>
</reference>
<dbReference type="Pfam" id="PF04954">
    <property type="entry name" value="SIP"/>
    <property type="match status" value="1"/>
</dbReference>
<evidence type="ECO:0000259" key="2">
    <source>
        <dbReference type="PROSITE" id="PS51384"/>
    </source>
</evidence>
<dbReference type="InterPro" id="IPR039374">
    <property type="entry name" value="SIP_fam"/>
</dbReference>
<dbReference type="PANTHER" id="PTHR30157:SF0">
    <property type="entry name" value="NADPH-DEPENDENT FERRIC-CHELATE REDUCTASE"/>
    <property type="match status" value="1"/>
</dbReference>
<evidence type="ECO:0000256" key="1">
    <source>
        <dbReference type="ARBA" id="ARBA00035644"/>
    </source>
</evidence>
<feature type="domain" description="FAD-binding FR-type" evidence="2">
    <location>
        <begin position="105"/>
        <end position="235"/>
    </location>
</feature>
<evidence type="ECO:0000313" key="3">
    <source>
        <dbReference type="EMBL" id="PWE54666.1"/>
    </source>
</evidence>
<dbReference type="GO" id="GO:0016491">
    <property type="term" value="F:oxidoreductase activity"/>
    <property type="evidence" value="ECO:0007669"/>
    <property type="project" value="InterPro"/>
</dbReference>
<dbReference type="SUPFAM" id="SSF63380">
    <property type="entry name" value="Riboflavin synthase domain-like"/>
    <property type="match status" value="1"/>
</dbReference>
<dbReference type="Pfam" id="PF09981">
    <property type="entry name" value="DUF2218"/>
    <property type="match status" value="1"/>
</dbReference>
<evidence type="ECO:0000313" key="4">
    <source>
        <dbReference type="Proteomes" id="UP000245252"/>
    </source>
</evidence>
<dbReference type="RefSeq" id="WP_109459886.1">
    <property type="nucleotide sequence ID" value="NZ_QFBC01000009.1"/>
</dbReference>
<dbReference type="EMBL" id="QFBC01000009">
    <property type="protein sequence ID" value="PWE54666.1"/>
    <property type="molecule type" value="Genomic_DNA"/>
</dbReference>
<dbReference type="Gene3D" id="3.30.310.50">
    <property type="entry name" value="Alpha-D-phosphohexomutase, C-terminal domain"/>
    <property type="match status" value="1"/>
</dbReference>
<comment type="caution">
    <text evidence="3">The sequence shown here is derived from an EMBL/GenBank/DDBJ whole genome shotgun (WGS) entry which is preliminary data.</text>
</comment>
<dbReference type="InterPro" id="IPR017927">
    <property type="entry name" value="FAD-bd_FR_type"/>
</dbReference>
<name>A0A2U2DMX7_9HYPH</name>
<dbReference type="PROSITE" id="PS51384">
    <property type="entry name" value="FAD_FR"/>
    <property type="match status" value="1"/>
</dbReference>
<dbReference type="Gene3D" id="3.40.50.80">
    <property type="entry name" value="Nucleotide-binding domain of ferredoxin-NADP reductase (FNR) module"/>
    <property type="match status" value="1"/>
</dbReference>
<dbReference type="Gene3D" id="2.40.30.10">
    <property type="entry name" value="Translation factors"/>
    <property type="match status" value="1"/>
</dbReference>
<gene>
    <name evidence="3" type="ORF">DEM27_19305</name>
</gene>
<dbReference type="InterPro" id="IPR014543">
    <property type="entry name" value="UCP028291"/>
</dbReference>
<comment type="similarity">
    <text evidence="1">Belongs to the SIP oxidoreductase family.</text>
</comment>
<keyword evidence="4" id="KW-1185">Reference proteome</keyword>
<sequence>MTQLHCRMELSLTRLPNYLHLIVDRLASFDAAVRQDESRIDFEFSFGTARFDVTPERLVMSAAAPDVEDLRRLKELLGVAIQLYAKGEMFEMTWSGDLADDTTLSSFRLMRVVHARQLTPGMRRIRLEGENLERFESFTGMHIRMLFPTATNPEPAWPIAGANGLAVWPSEERKPVARVYTIRTLDAKAGWMDVDFVVHGDAEGGDEGIGSAWASHAGEGDVVGIMGPLGRPVRPADWYVMGCDETGLPALSRILERLPAHVRGVAYVEVADAADEQSISHPDGVELHWIHRNGIPGGEHPGLVDAICAVGWPDDMSSFGWFASEADAARRVREYWRNTLSYGRDQTLAAGYWKRGAQGLMAG</sequence>
<accession>A0A2U2DMX7</accession>